<sequence>MPSDPLTHDNARTHTYARSLALFFARGNGSGNESGSENGSGPGSGNVGGKTNAGRWPVPQRGATG</sequence>
<dbReference type="AlphaFoldDB" id="A0A1H2A9Y8"/>
<proteinExistence type="predicted"/>
<keyword evidence="3" id="KW-1185">Reference proteome</keyword>
<reference evidence="2 3" key="1">
    <citation type="submission" date="2016-10" db="EMBL/GenBank/DDBJ databases">
        <authorList>
            <person name="de Groot N.N."/>
        </authorList>
    </citation>
    <scope>NUCLEOTIDE SEQUENCE [LARGE SCALE GENOMIC DNA]</scope>
    <source>
        <strain evidence="2 3">DSM 43941</strain>
    </source>
</reference>
<gene>
    <name evidence="2" type="ORF">SAMN04489716_3738</name>
</gene>
<evidence type="ECO:0000313" key="2">
    <source>
        <dbReference type="EMBL" id="SDT42592.1"/>
    </source>
</evidence>
<name>A0A1H2A9Y8_9ACTN</name>
<dbReference type="EMBL" id="LT629758">
    <property type="protein sequence ID" value="SDT42592.1"/>
    <property type="molecule type" value="Genomic_DNA"/>
</dbReference>
<organism evidence="2 3">
    <name type="scientific">Actinoplanes derwentensis</name>
    <dbReference type="NCBI Taxonomy" id="113562"/>
    <lineage>
        <taxon>Bacteria</taxon>
        <taxon>Bacillati</taxon>
        <taxon>Actinomycetota</taxon>
        <taxon>Actinomycetes</taxon>
        <taxon>Micromonosporales</taxon>
        <taxon>Micromonosporaceae</taxon>
        <taxon>Actinoplanes</taxon>
    </lineage>
</organism>
<feature type="compositionally biased region" description="Gly residues" evidence="1">
    <location>
        <begin position="28"/>
        <end position="48"/>
    </location>
</feature>
<dbReference type="Proteomes" id="UP000198688">
    <property type="component" value="Chromosome I"/>
</dbReference>
<feature type="region of interest" description="Disordered" evidence="1">
    <location>
        <begin position="26"/>
        <end position="65"/>
    </location>
</feature>
<dbReference type="STRING" id="113562.SAMN04489716_3738"/>
<accession>A0A1H2A9Y8</accession>
<evidence type="ECO:0000313" key="3">
    <source>
        <dbReference type="Proteomes" id="UP000198688"/>
    </source>
</evidence>
<protein>
    <submittedName>
        <fullName evidence="2">Uncharacterized protein</fullName>
    </submittedName>
</protein>
<evidence type="ECO:0000256" key="1">
    <source>
        <dbReference type="SAM" id="MobiDB-lite"/>
    </source>
</evidence>